<name>A0A8S5SVQ8_9CAUD</name>
<accession>A0A8S5SVQ8</accession>
<sequence length="75" mass="8915">MTYEETQKIKHLREVTSVMVEELSNGIECTKNRFGNRTMDGCKNVTFEKVELSKIDNDVSHIRREYYGRNLWVML</sequence>
<organism evidence="1">
    <name type="scientific">Siphoviridae sp. ctqPo10</name>
    <dbReference type="NCBI Taxonomy" id="2827948"/>
    <lineage>
        <taxon>Viruses</taxon>
        <taxon>Duplodnaviria</taxon>
        <taxon>Heunggongvirae</taxon>
        <taxon>Uroviricota</taxon>
        <taxon>Caudoviricetes</taxon>
    </lineage>
</organism>
<dbReference type="EMBL" id="BK032682">
    <property type="protein sequence ID" value="DAF54791.1"/>
    <property type="molecule type" value="Genomic_DNA"/>
</dbReference>
<reference evidence="1" key="1">
    <citation type="journal article" date="2021" name="Proc. Natl. Acad. Sci. U.S.A.">
        <title>A Catalog of Tens of Thousands of Viruses from Human Metagenomes Reveals Hidden Associations with Chronic Diseases.</title>
        <authorList>
            <person name="Tisza M.J."/>
            <person name="Buck C.B."/>
        </authorList>
    </citation>
    <scope>NUCLEOTIDE SEQUENCE</scope>
    <source>
        <strain evidence="1">CtqPo10</strain>
    </source>
</reference>
<proteinExistence type="predicted"/>
<evidence type="ECO:0000313" key="1">
    <source>
        <dbReference type="EMBL" id="DAF54791.1"/>
    </source>
</evidence>
<protein>
    <submittedName>
        <fullName evidence="1">Uncharacterized protein</fullName>
    </submittedName>
</protein>